<accession>A0A508ARY3</accession>
<dbReference type="AlphaFoldDB" id="A0A508ARY3"/>
<protein>
    <submittedName>
        <fullName evidence="2">N-acetylmuramidase family protein</fullName>
    </submittedName>
</protein>
<dbReference type="OrthoDB" id="1491023at2"/>
<dbReference type="InterPro" id="IPR024408">
    <property type="entry name" value="Muramidase"/>
</dbReference>
<organism evidence="2 3">
    <name type="scientific">Marilutibacter aestuarii</name>
    <dbReference type="NCBI Taxonomy" id="1706195"/>
    <lineage>
        <taxon>Bacteria</taxon>
        <taxon>Pseudomonadati</taxon>
        <taxon>Pseudomonadota</taxon>
        <taxon>Gammaproteobacteria</taxon>
        <taxon>Lysobacterales</taxon>
        <taxon>Lysobacteraceae</taxon>
        <taxon>Marilutibacter</taxon>
    </lineage>
</organism>
<dbReference type="RefSeq" id="WP_141517121.1">
    <property type="nucleotide sequence ID" value="NZ_VICE01000014.1"/>
</dbReference>
<reference evidence="2 3" key="1">
    <citation type="submission" date="2019-06" db="EMBL/GenBank/DDBJ databases">
        <title>Lysobacter alkalisoli sp. nov. isolated from saline soil.</title>
        <authorList>
            <person name="Sun J.-Q."/>
            <person name="Xu L."/>
        </authorList>
    </citation>
    <scope>NUCLEOTIDE SEQUENCE [LARGE SCALE GENOMIC DNA]</scope>
    <source>
        <strain evidence="2 3">JCM 31130</strain>
    </source>
</reference>
<dbReference type="Pfam" id="PF11860">
    <property type="entry name" value="Muramidase"/>
    <property type="match status" value="1"/>
</dbReference>
<feature type="domain" description="N-acetylmuramidase" evidence="1">
    <location>
        <begin position="20"/>
        <end position="184"/>
    </location>
</feature>
<evidence type="ECO:0000313" key="2">
    <source>
        <dbReference type="EMBL" id="TQD51231.1"/>
    </source>
</evidence>
<dbReference type="Proteomes" id="UP000318212">
    <property type="component" value="Unassembled WGS sequence"/>
</dbReference>
<sequence>MAGRLTDRGLERAARVLDVEVAALRAVVAVESAGQGFLPDGRPKILFESHIFSRRTGARFDRSHPELSTPMPARQFYARDQYLRLYQAVQLDADAAIQSCSWGLFQIMGFNYQACGEASLHGFVLAMNHNEDAHLNLAANLIAERGWDRPLRRRQWDEFARQYNGPAFKENRYDEKLAAAYQRYAQGGA</sequence>
<gene>
    <name evidence="2" type="ORF">FKV25_02025</name>
</gene>
<keyword evidence="3" id="KW-1185">Reference proteome</keyword>
<proteinExistence type="predicted"/>
<name>A0A508ARY3_9GAMM</name>
<comment type="caution">
    <text evidence="2">The sequence shown here is derived from an EMBL/GenBank/DDBJ whole genome shotgun (WGS) entry which is preliminary data.</text>
</comment>
<evidence type="ECO:0000259" key="1">
    <source>
        <dbReference type="Pfam" id="PF11860"/>
    </source>
</evidence>
<dbReference type="EMBL" id="VICE01000014">
    <property type="protein sequence ID" value="TQD51231.1"/>
    <property type="molecule type" value="Genomic_DNA"/>
</dbReference>
<evidence type="ECO:0000313" key="3">
    <source>
        <dbReference type="Proteomes" id="UP000318212"/>
    </source>
</evidence>